<feature type="region of interest" description="Disordered" evidence="4">
    <location>
        <begin position="60"/>
        <end position="92"/>
    </location>
</feature>
<evidence type="ECO:0000313" key="5">
    <source>
        <dbReference type="EMBL" id="KAJ5235626.1"/>
    </source>
</evidence>
<accession>A0A9W9TQX9</accession>
<proteinExistence type="predicted"/>
<dbReference type="OrthoDB" id="5295362at2759"/>
<dbReference type="RefSeq" id="XP_056503126.1">
    <property type="nucleotide sequence ID" value="XM_056643714.1"/>
</dbReference>
<gene>
    <name evidence="5" type="ORF">N7469_004794</name>
</gene>
<dbReference type="InterPro" id="IPR001138">
    <property type="entry name" value="Zn2Cys6_DnaBD"/>
</dbReference>
<protein>
    <recommendedName>
        <fullName evidence="7">Zn(2)-C6 fungal-type domain-containing protein</fullName>
    </recommendedName>
</protein>
<name>A0A9W9TQX9_PENCI</name>
<keyword evidence="6" id="KW-1185">Reference proteome</keyword>
<reference evidence="5" key="2">
    <citation type="journal article" date="2023" name="IMA Fungus">
        <title>Comparative genomic study of the Penicillium genus elucidates a diverse pangenome and 15 lateral gene transfer events.</title>
        <authorList>
            <person name="Petersen C."/>
            <person name="Sorensen T."/>
            <person name="Nielsen M.R."/>
            <person name="Sondergaard T.E."/>
            <person name="Sorensen J.L."/>
            <person name="Fitzpatrick D.A."/>
            <person name="Frisvad J.C."/>
            <person name="Nielsen K.L."/>
        </authorList>
    </citation>
    <scope>NUCLEOTIDE SEQUENCE</scope>
    <source>
        <strain evidence="5">IBT 23319</strain>
    </source>
</reference>
<feature type="compositionally biased region" description="Polar residues" evidence="4">
    <location>
        <begin position="60"/>
        <end position="71"/>
    </location>
</feature>
<dbReference type="EMBL" id="JAPQKT010000003">
    <property type="protein sequence ID" value="KAJ5235626.1"/>
    <property type="molecule type" value="Genomic_DNA"/>
</dbReference>
<dbReference type="GO" id="GO:0001228">
    <property type="term" value="F:DNA-binding transcription activator activity, RNA polymerase II-specific"/>
    <property type="evidence" value="ECO:0007669"/>
    <property type="project" value="TreeGrafter"/>
</dbReference>
<keyword evidence="1" id="KW-0805">Transcription regulation</keyword>
<dbReference type="InterPro" id="IPR053157">
    <property type="entry name" value="Sterol_Uptake_Regulator"/>
</dbReference>
<dbReference type="Proteomes" id="UP001147733">
    <property type="component" value="Unassembled WGS sequence"/>
</dbReference>
<evidence type="ECO:0000256" key="4">
    <source>
        <dbReference type="SAM" id="MobiDB-lite"/>
    </source>
</evidence>
<dbReference type="Pfam" id="PF11951">
    <property type="entry name" value="Fungal_trans_2"/>
    <property type="match status" value="1"/>
</dbReference>
<dbReference type="InterPro" id="IPR021858">
    <property type="entry name" value="Fun_TF"/>
</dbReference>
<dbReference type="PANTHER" id="PTHR47784:SF10">
    <property type="entry name" value="TRANSCRIPTION FACTOR, PUTATIVE (AFU_ORTHOLOGUE AFUA_6G14150)-RELATED"/>
    <property type="match status" value="1"/>
</dbReference>
<dbReference type="CDD" id="cd00067">
    <property type="entry name" value="GAL4"/>
    <property type="match status" value="1"/>
</dbReference>
<feature type="region of interest" description="Disordered" evidence="4">
    <location>
        <begin position="1"/>
        <end position="22"/>
    </location>
</feature>
<dbReference type="PANTHER" id="PTHR47784">
    <property type="entry name" value="STEROL UPTAKE CONTROL PROTEIN 2"/>
    <property type="match status" value="1"/>
</dbReference>
<organism evidence="5 6">
    <name type="scientific">Penicillium citrinum</name>
    <dbReference type="NCBI Taxonomy" id="5077"/>
    <lineage>
        <taxon>Eukaryota</taxon>
        <taxon>Fungi</taxon>
        <taxon>Dikarya</taxon>
        <taxon>Ascomycota</taxon>
        <taxon>Pezizomycotina</taxon>
        <taxon>Eurotiomycetes</taxon>
        <taxon>Eurotiomycetidae</taxon>
        <taxon>Eurotiales</taxon>
        <taxon>Aspergillaceae</taxon>
        <taxon>Penicillium</taxon>
    </lineage>
</organism>
<keyword evidence="2" id="KW-0804">Transcription</keyword>
<keyword evidence="3" id="KW-0539">Nucleus</keyword>
<evidence type="ECO:0008006" key="7">
    <source>
        <dbReference type="Google" id="ProtNLM"/>
    </source>
</evidence>
<dbReference type="AlphaFoldDB" id="A0A9W9TQX9"/>
<reference evidence="5" key="1">
    <citation type="submission" date="2022-11" db="EMBL/GenBank/DDBJ databases">
        <authorList>
            <person name="Petersen C."/>
        </authorList>
    </citation>
    <scope>NUCLEOTIDE SEQUENCE</scope>
    <source>
        <strain evidence="5">IBT 23319</strain>
    </source>
</reference>
<dbReference type="GeneID" id="81382881"/>
<evidence type="ECO:0000256" key="1">
    <source>
        <dbReference type="ARBA" id="ARBA00023015"/>
    </source>
</evidence>
<evidence type="ECO:0000313" key="6">
    <source>
        <dbReference type="Proteomes" id="UP001147733"/>
    </source>
</evidence>
<evidence type="ECO:0000256" key="2">
    <source>
        <dbReference type="ARBA" id="ARBA00023163"/>
    </source>
</evidence>
<evidence type="ECO:0000256" key="3">
    <source>
        <dbReference type="ARBA" id="ARBA00023242"/>
    </source>
</evidence>
<sequence>MGSPSTQLAGQPKTRLRRSYRKSRNGCDQCKERHVKMRPKCSSCIYRENCCVFLRVPRTHPSNSPSQSADTVNHDARKTVSSSEKPGPADGYSARDLELMHTYATETYKSLCGRKSDTCAWQVLILQRAYSHEYLLHAILALAALHTEATASDMQKALKYLDTAVQYSTLSQLTPETCEAVFACSVIVMVISMALPSLSARYRGGKFIMLETMTIAWELFQGGCRISCISEAWLRGIVFENYNFWEMKTSPLDPNTSTTLYRLDQLNQESHLERRGSNHEAIELPHPAGILPWLGYVNKTFVNQLCSREPLAMVIYMYWGVLLDELGNRFWSVRGPGKALISELSGELVPWTGDPKWVAAMEWPQRIVSS</sequence>
<dbReference type="GO" id="GO:0008270">
    <property type="term" value="F:zinc ion binding"/>
    <property type="evidence" value="ECO:0007669"/>
    <property type="project" value="InterPro"/>
</dbReference>
<comment type="caution">
    <text evidence="5">The sequence shown here is derived from an EMBL/GenBank/DDBJ whole genome shotgun (WGS) entry which is preliminary data.</text>
</comment>